<protein>
    <submittedName>
        <fullName evidence="1">Uncharacterized protein</fullName>
    </submittedName>
</protein>
<dbReference type="EMBL" id="CP111019">
    <property type="protein sequence ID" value="WAR12404.1"/>
    <property type="molecule type" value="Genomic_DNA"/>
</dbReference>
<dbReference type="InterPro" id="IPR045860">
    <property type="entry name" value="Snake_toxin-like_sf"/>
</dbReference>
<reference evidence="1" key="1">
    <citation type="submission" date="2022-11" db="EMBL/GenBank/DDBJ databases">
        <title>Centuries of genome instability and evolution in soft-shell clam transmissible cancer (bioRxiv).</title>
        <authorList>
            <person name="Hart S.F.M."/>
            <person name="Yonemitsu M.A."/>
            <person name="Giersch R.M."/>
            <person name="Beal B.F."/>
            <person name="Arriagada G."/>
            <person name="Davis B.W."/>
            <person name="Ostrander E.A."/>
            <person name="Goff S.P."/>
            <person name="Metzger M.J."/>
        </authorList>
    </citation>
    <scope>NUCLEOTIDE SEQUENCE</scope>
    <source>
        <strain evidence="1">MELC-2E11</strain>
        <tissue evidence="1">Siphon/mantle</tissue>
    </source>
</reference>
<evidence type="ECO:0000313" key="1">
    <source>
        <dbReference type="EMBL" id="WAR12368.1"/>
    </source>
</evidence>
<feature type="non-terminal residue" evidence="1">
    <location>
        <position position="82"/>
    </location>
</feature>
<evidence type="ECO:0000313" key="3">
    <source>
        <dbReference type="Proteomes" id="UP001164746"/>
    </source>
</evidence>
<evidence type="ECO:0000313" key="2">
    <source>
        <dbReference type="EMBL" id="WAR12404.1"/>
    </source>
</evidence>
<dbReference type="Proteomes" id="UP001164746">
    <property type="component" value="Chromosome 8"/>
</dbReference>
<dbReference type="SUPFAM" id="SSF57302">
    <property type="entry name" value="Snake toxin-like"/>
    <property type="match status" value="1"/>
</dbReference>
<proteinExistence type="predicted"/>
<keyword evidence="3" id="KW-1185">Reference proteome</keyword>
<name>A0ABY7EV06_MYAAR</name>
<sequence>MVIVSLKRDGLTCYMCPPTRGETAEEANIECLALGQEMSCAQDQDRCYSRFESSRGMVEKGCSRSTLCIGTTSCCERSFCNA</sequence>
<organism evidence="1 3">
    <name type="scientific">Mya arenaria</name>
    <name type="common">Soft-shell clam</name>
    <dbReference type="NCBI Taxonomy" id="6604"/>
    <lineage>
        <taxon>Eukaryota</taxon>
        <taxon>Metazoa</taxon>
        <taxon>Spiralia</taxon>
        <taxon>Lophotrochozoa</taxon>
        <taxon>Mollusca</taxon>
        <taxon>Bivalvia</taxon>
        <taxon>Autobranchia</taxon>
        <taxon>Heteroconchia</taxon>
        <taxon>Euheterodonta</taxon>
        <taxon>Imparidentia</taxon>
        <taxon>Neoheterodontei</taxon>
        <taxon>Myida</taxon>
        <taxon>Myoidea</taxon>
        <taxon>Myidae</taxon>
        <taxon>Mya</taxon>
    </lineage>
</organism>
<accession>A0ABY7EV06</accession>
<gene>
    <name evidence="1" type="ORF">MAR_026548</name>
    <name evidence="2" type="ORF">MAR_026584</name>
</gene>
<dbReference type="EMBL" id="CP111019">
    <property type="protein sequence ID" value="WAR12368.1"/>
    <property type="molecule type" value="Genomic_DNA"/>
</dbReference>